<evidence type="ECO:0000313" key="2">
    <source>
        <dbReference type="EMBL" id="GAA5161807.1"/>
    </source>
</evidence>
<accession>A0ABP9QHT1</accession>
<sequence length="294" mass="32966">MAPVTERGESPLGPGSRALRLVVGAQLRRLREAGGISRQRAGYVIRGSEAKISRLELGRVGYKQRDVADLLTLYGVHDPREREEFLNLAQQASLPGWWQKYGDVLPSWFEMYVGLEQAADVIRGYQVQFVPGLLQTADYARAVILLGHPSTRARDIDHRVSLRLARQELLTRPHAPRVWMIMDEALLRRPIGGGDVMRAQLQHLINLTELPNVTLQILPFQVGGHAAAGGPFNILRFRDPDVNDIVYLEQLTSAIYLDKPADLDSYLMVVDRLSTASMSPVETRKFLPTLLKNT</sequence>
<gene>
    <name evidence="2" type="ORF">GCM10023321_46610</name>
</gene>
<dbReference type="InterPro" id="IPR043917">
    <property type="entry name" value="DUF5753"/>
</dbReference>
<dbReference type="Pfam" id="PF13560">
    <property type="entry name" value="HTH_31"/>
    <property type="match status" value="1"/>
</dbReference>
<organism evidence="2 3">
    <name type="scientific">Pseudonocardia eucalypti</name>
    <dbReference type="NCBI Taxonomy" id="648755"/>
    <lineage>
        <taxon>Bacteria</taxon>
        <taxon>Bacillati</taxon>
        <taxon>Actinomycetota</taxon>
        <taxon>Actinomycetes</taxon>
        <taxon>Pseudonocardiales</taxon>
        <taxon>Pseudonocardiaceae</taxon>
        <taxon>Pseudonocardia</taxon>
    </lineage>
</organism>
<evidence type="ECO:0000313" key="3">
    <source>
        <dbReference type="Proteomes" id="UP001428817"/>
    </source>
</evidence>
<reference evidence="3" key="1">
    <citation type="journal article" date="2019" name="Int. J. Syst. Evol. Microbiol.">
        <title>The Global Catalogue of Microorganisms (GCM) 10K type strain sequencing project: providing services to taxonomists for standard genome sequencing and annotation.</title>
        <authorList>
            <consortium name="The Broad Institute Genomics Platform"/>
            <consortium name="The Broad Institute Genome Sequencing Center for Infectious Disease"/>
            <person name="Wu L."/>
            <person name="Ma J."/>
        </authorList>
    </citation>
    <scope>NUCLEOTIDE SEQUENCE [LARGE SCALE GENOMIC DNA]</scope>
    <source>
        <strain evidence="3">JCM 18303</strain>
    </source>
</reference>
<protein>
    <submittedName>
        <fullName evidence="2">Helix-turn-helix transcriptional regulator</fullName>
    </submittedName>
</protein>
<evidence type="ECO:0000259" key="1">
    <source>
        <dbReference type="Pfam" id="PF19054"/>
    </source>
</evidence>
<dbReference type="Proteomes" id="UP001428817">
    <property type="component" value="Unassembled WGS sequence"/>
</dbReference>
<dbReference type="Pfam" id="PF19054">
    <property type="entry name" value="DUF5753"/>
    <property type="match status" value="1"/>
</dbReference>
<dbReference type="EMBL" id="BAABJP010000024">
    <property type="protein sequence ID" value="GAA5161807.1"/>
    <property type="molecule type" value="Genomic_DNA"/>
</dbReference>
<comment type="caution">
    <text evidence="2">The sequence shown here is derived from an EMBL/GenBank/DDBJ whole genome shotgun (WGS) entry which is preliminary data.</text>
</comment>
<proteinExistence type="predicted"/>
<feature type="domain" description="DUF5753" evidence="1">
    <location>
        <begin position="110"/>
        <end position="287"/>
    </location>
</feature>
<name>A0ABP9QHT1_9PSEU</name>
<keyword evidence="3" id="KW-1185">Reference proteome</keyword>